<feature type="compositionally biased region" description="Basic and acidic residues" evidence="6">
    <location>
        <begin position="97"/>
        <end position="108"/>
    </location>
</feature>
<dbReference type="PANTHER" id="PTHR24379:SF121">
    <property type="entry name" value="C2H2-TYPE DOMAIN-CONTAINING PROTEIN"/>
    <property type="match status" value="1"/>
</dbReference>
<keyword evidence="4" id="KW-0862">Zinc</keyword>
<evidence type="ECO:0000259" key="7">
    <source>
        <dbReference type="PROSITE" id="PS50157"/>
    </source>
</evidence>
<dbReference type="PROSITE" id="PS50157">
    <property type="entry name" value="ZINC_FINGER_C2H2_2"/>
    <property type="match status" value="6"/>
</dbReference>
<evidence type="ECO:0000256" key="3">
    <source>
        <dbReference type="ARBA" id="ARBA00022771"/>
    </source>
</evidence>
<evidence type="ECO:0000256" key="5">
    <source>
        <dbReference type="PROSITE-ProRule" id="PRU00042"/>
    </source>
</evidence>
<keyword evidence="1" id="KW-0479">Metal-binding</keyword>
<keyword evidence="9" id="KW-1185">Reference proteome</keyword>
<feature type="domain" description="C2H2-type" evidence="7">
    <location>
        <begin position="448"/>
        <end position="475"/>
    </location>
</feature>
<evidence type="ECO:0000256" key="2">
    <source>
        <dbReference type="ARBA" id="ARBA00022737"/>
    </source>
</evidence>
<dbReference type="SUPFAM" id="SSF57667">
    <property type="entry name" value="beta-beta-alpha zinc fingers"/>
    <property type="match status" value="5"/>
</dbReference>
<feature type="compositionally biased region" description="Low complexity" evidence="6">
    <location>
        <begin position="126"/>
        <end position="137"/>
    </location>
</feature>
<organism evidence="8 9">
    <name type="scientific">Armadillidium nasatum</name>
    <dbReference type="NCBI Taxonomy" id="96803"/>
    <lineage>
        <taxon>Eukaryota</taxon>
        <taxon>Metazoa</taxon>
        <taxon>Ecdysozoa</taxon>
        <taxon>Arthropoda</taxon>
        <taxon>Crustacea</taxon>
        <taxon>Multicrustacea</taxon>
        <taxon>Malacostraca</taxon>
        <taxon>Eumalacostraca</taxon>
        <taxon>Peracarida</taxon>
        <taxon>Isopoda</taxon>
        <taxon>Oniscidea</taxon>
        <taxon>Crinocheta</taxon>
        <taxon>Armadillidiidae</taxon>
        <taxon>Armadillidium</taxon>
    </lineage>
</organism>
<evidence type="ECO:0000313" key="8">
    <source>
        <dbReference type="EMBL" id="KAB7500192.1"/>
    </source>
</evidence>
<protein>
    <submittedName>
        <fullName evidence="8">Zinc finger protein</fullName>
    </submittedName>
</protein>
<dbReference type="SMART" id="SM00355">
    <property type="entry name" value="ZnF_C2H2"/>
    <property type="match status" value="10"/>
</dbReference>
<feature type="domain" description="C2H2-type" evidence="7">
    <location>
        <begin position="362"/>
        <end position="389"/>
    </location>
</feature>
<sequence length="532" mass="62281">MDNTIKEIVFDNQVLNEDKMQYKNESKNDEDVKMTGINDISVKSKENHVRGGTRKVYEEKDYSFRALLEDDELTSSITEDNSYDQLDELKEMCDQFDDNTNKEGECSNRDSPLISEEDKPELENQSSSSFSFTDVSSAQQSDKDVPYFDNETDDKNVDVQEALLRCVNFNYELLLSTYLQTHFLDNSESNVLKCMECSFETEKEDKFRSHLLTHSGTRAYLSFDDEDDFEMDGKSEFESHSTICVDEESVKCTKCEYETYNKSYMKIHMLVHSESKLFKCSLCSYKTNYKGHLNRHMLVHSDLKLYKCPECSYETNHKHGLKNHLSRHAKFKVLKCPFCDFETKDRHLFKEHKLTHTDSKLFRCEVCNYGTNKNSVYKRHVLIHSNSKLQKCSSCEFETLSDEDFKVHLLMHEDDSLSFNDTQECDYVEEETNDDSDPIPMPSEVEGYKCPKCSYQTKLKSYLKTHMLVHSDSKLFKCPDCQYETNYKSHLKRHSLTHSDVKLFDCPSCTFKTNRKSSLIAHLERHLRKLKS</sequence>
<dbReference type="OrthoDB" id="3561125at2759"/>
<reference evidence="8 9" key="1">
    <citation type="journal article" date="2019" name="PLoS Biol.">
        <title>Sex chromosomes control vertical transmission of feminizing Wolbachia symbionts in an isopod.</title>
        <authorList>
            <person name="Becking T."/>
            <person name="Chebbi M.A."/>
            <person name="Giraud I."/>
            <person name="Moumen B."/>
            <person name="Laverre T."/>
            <person name="Caubet Y."/>
            <person name="Peccoud J."/>
            <person name="Gilbert C."/>
            <person name="Cordaux R."/>
        </authorList>
    </citation>
    <scope>NUCLEOTIDE SEQUENCE [LARGE SCALE GENOMIC DNA]</scope>
    <source>
        <strain evidence="8">ANa2</strain>
        <tissue evidence="8">Whole body excluding digestive tract and cuticle</tissue>
    </source>
</reference>
<dbReference type="Proteomes" id="UP000326759">
    <property type="component" value="Unassembled WGS sequence"/>
</dbReference>
<keyword evidence="2" id="KW-0677">Repeat</keyword>
<dbReference type="Pfam" id="PF00096">
    <property type="entry name" value="zf-C2H2"/>
    <property type="match status" value="1"/>
</dbReference>
<evidence type="ECO:0000313" key="9">
    <source>
        <dbReference type="Proteomes" id="UP000326759"/>
    </source>
</evidence>
<dbReference type="InterPro" id="IPR013087">
    <property type="entry name" value="Znf_C2H2_type"/>
</dbReference>
<evidence type="ECO:0000256" key="4">
    <source>
        <dbReference type="ARBA" id="ARBA00022833"/>
    </source>
</evidence>
<dbReference type="EMBL" id="SEYY01014910">
    <property type="protein sequence ID" value="KAB7500192.1"/>
    <property type="molecule type" value="Genomic_DNA"/>
</dbReference>
<accession>A0A5N5T1K0</accession>
<dbReference type="GO" id="GO:0008270">
    <property type="term" value="F:zinc ion binding"/>
    <property type="evidence" value="ECO:0007669"/>
    <property type="project" value="UniProtKB-KW"/>
</dbReference>
<feature type="domain" description="C2H2-type" evidence="7">
    <location>
        <begin position="278"/>
        <end position="305"/>
    </location>
</feature>
<comment type="caution">
    <text evidence="8">The sequence shown here is derived from an EMBL/GenBank/DDBJ whole genome shotgun (WGS) entry which is preliminary data.</text>
</comment>
<dbReference type="InterPro" id="IPR036236">
    <property type="entry name" value="Znf_C2H2_sf"/>
</dbReference>
<feature type="region of interest" description="Disordered" evidence="6">
    <location>
        <begin position="97"/>
        <end position="151"/>
    </location>
</feature>
<gene>
    <name evidence="8" type="ORF">Anas_10815</name>
</gene>
<dbReference type="PANTHER" id="PTHR24379">
    <property type="entry name" value="KRAB AND ZINC FINGER DOMAIN-CONTAINING"/>
    <property type="match status" value="1"/>
</dbReference>
<evidence type="ECO:0000256" key="1">
    <source>
        <dbReference type="ARBA" id="ARBA00022723"/>
    </source>
</evidence>
<proteinExistence type="predicted"/>
<dbReference type="Gene3D" id="3.30.160.60">
    <property type="entry name" value="Classic Zinc Finger"/>
    <property type="match status" value="5"/>
</dbReference>
<dbReference type="AlphaFoldDB" id="A0A5N5T1K0"/>
<dbReference type="Pfam" id="PF13909">
    <property type="entry name" value="zf-H2C2_5"/>
    <property type="match status" value="2"/>
</dbReference>
<feature type="domain" description="C2H2-type" evidence="7">
    <location>
        <begin position="306"/>
        <end position="333"/>
    </location>
</feature>
<feature type="domain" description="C2H2-type" evidence="7">
    <location>
        <begin position="476"/>
        <end position="503"/>
    </location>
</feature>
<name>A0A5N5T1K0_9CRUS</name>
<keyword evidence="3 5" id="KW-0863">Zinc-finger</keyword>
<evidence type="ECO:0000256" key="6">
    <source>
        <dbReference type="SAM" id="MobiDB-lite"/>
    </source>
</evidence>
<feature type="domain" description="C2H2-type" evidence="7">
    <location>
        <begin position="192"/>
        <end position="219"/>
    </location>
</feature>